<sequence>MYSRRDGSYDSEPETARRGRSPGLFDLCPGLVCIATNANAFTLKTSETLLPSGGRREAVTHEEEEEEEEQEEQEEEEEEEEELLGLSDILQLSAGRKELCSSPETPGRSQPVAEGAVQSCECHGVGPQHFKRGGTLAPSIDAPPLYMMYGGELRADVAGLLFLLLGLLVLLPSLLLLLLLPALILAHQLLHHQALGADDLGHAASGRVQHAVGAGLEQQHTGQVQHQGRVLRLLQLLGESLAVADDVRTVPLVLLLHGLQQEARVPPAVVEAAEQAAAARVVLVEHGTCDGNRGDARSRSDPAFW</sequence>
<dbReference type="Proteomes" id="UP000314294">
    <property type="component" value="Unassembled WGS sequence"/>
</dbReference>
<comment type="caution">
    <text evidence="3">The sequence shown here is derived from an EMBL/GenBank/DDBJ whole genome shotgun (WGS) entry which is preliminary data.</text>
</comment>
<feature type="transmembrane region" description="Helical" evidence="2">
    <location>
        <begin position="157"/>
        <end position="184"/>
    </location>
</feature>
<evidence type="ECO:0000256" key="1">
    <source>
        <dbReference type="SAM" id="MobiDB-lite"/>
    </source>
</evidence>
<keyword evidence="2" id="KW-1133">Transmembrane helix</keyword>
<protein>
    <submittedName>
        <fullName evidence="3">Uncharacterized protein</fullName>
    </submittedName>
</protein>
<gene>
    <name evidence="3" type="ORF">EYF80_045992</name>
</gene>
<evidence type="ECO:0000313" key="4">
    <source>
        <dbReference type="Proteomes" id="UP000314294"/>
    </source>
</evidence>
<proteinExistence type="predicted"/>
<reference evidence="3 4" key="1">
    <citation type="submission" date="2019-03" db="EMBL/GenBank/DDBJ databases">
        <title>First draft genome of Liparis tanakae, snailfish: a comprehensive survey of snailfish specific genes.</title>
        <authorList>
            <person name="Kim W."/>
            <person name="Song I."/>
            <person name="Jeong J.-H."/>
            <person name="Kim D."/>
            <person name="Kim S."/>
            <person name="Ryu S."/>
            <person name="Song J.Y."/>
            <person name="Lee S.K."/>
        </authorList>
    </citation>
    <scope>NUCLEOTIDE SEQUENCE [LARGE SCALE GENOMIC DNA]</scope>
    <source>
        <tissue evidence="3">Muscle</tissue>
    </source>
</reference>
<keyword evidence="4" id="KW-1185">Reference proteome</keyword>
<name>A0A4Z2FRG1_9TELE</name>
<feature type="region of interest" description="Disordered" evidence="1">
    <location>
        <begin position="1"/>
        <end position="21"/>
    </location>
</feature>
<keyword evidence="2" id="KW-0472">Membrane</keyword>
<accession>A0A4Z2FRG1</accession>
<feature type="region of interest" description="Disordered" evidence="1">
    <location>
        <begin position="51"/>
        <end position="84"/>
    </location>
</feature>
<evidence type="ECO:0000313" key="3">
    <source>
        <dbReference type="EMBL" id="TNN43826.1"/>
    </source>
</evidence>
<organism evidence="3 4">
    <name type="scientific">Liparis tanakae</name>
    <name type="common">Tanaka's snailfish</name>
    <dbReference type="NCBI Taxonomy" id="230148"/>
    <lineage>
        <taxon>Eukaryota</taxon>
        <taxon>Metazoa</taxon>
        <taxon>Chordata</taxon>
        <taxon>Craniata</taxon>
        <taxon>Vertebrata</taxon>
        <taxon>Euteleostomi</taxon>
        <taxon>Actinopterygii</taxon>
        <taxon>Neopterygii</taxon>
        <taxon>Teleostei</taxon>
        <taxon>Neoteleostei</taxon>
        <taxon>Acanthomorphata</taxon>
        <taxon>Eupercaria</taxon>
        <taxon>Perciformes</taxon>
        <taxon>Cottioidei</taxon>
        <taxon>Cottales</taxon>
        <taxon>Liparidae</taxon>
        <taxon>Liparis</taxon>
    </lineage>
</organism>
<feature type="compositionally biased region" description="Acidic residues" evidence="1">
    <location>
        <begin position="62"/>
        <end position="83"/>
    </location>
</feature>
<dbReference type="EMBL" id="SRLO01000943">
    <property type="protein sequence ID" value="TNN43826.1"/>
    <property type="molecule type" value="Genomic_DNA"/>
</dbReference>
<keyword evidence="2" id="KW-0812">Transmembrane</keyword>
<evidence type="ECO:0000256" key="2">
    <source>
        <dbReference type="SAM" id="Phobius"/>
    </source>
</evidence>
<dbReference type="AlphaFoldDB" id="A0A4Z2FRG1"/>